<reference evidence="11 12" key="1">
    <citation type="journal article" date="2008" name="Nature">
        <title>The genome of the choanoflagellate Monosiga brevicollis and the origin of metazoans.</title>
        <authorList>
            <consortium name="JGI Sequencing"/>
            <person name="King N."/>
            <person name="Westbrook M.J."/>
            <person name="Young S.L."/>
            <person name="Kuo A."/>
            <person name="Abedin M."/>
            <person name="Chapman J."/>
            <person name="Fairclough S."/>
            <person name="Hellsten U."/>
            <person name="Isogai Y."/>
            <person name="Letunic I."/>
            <person name="Marr M."/>
            <person name="Pincus D."/>
            <person name="Putnam N."/>
            <person name="Rokas A."/>
            <person name="Wright K.J."/>
            <person name="Zuzow R."/>
            <person name="Dirks W."/>
            <person name="Good M."/>
            <person name="Goodstein D."/>
            <person name="Lemons D."/>
            <person name="Li W."/>
            <person name="Lyons J.B."/>
            <person name="Morris A."/>
            <person name="Nichols S."/>
            <person name="Richter D.J."/>
            <person name="Salamov A."/>
            <person name="Bork P."/>
            <person name="Lim W.A."/>
            <person name="Manning G."/>
            <person name="Miller W.T."/>
            <person name="McGinnis W."/>
            <person name="Shapiro H."/>
            <person name="Tjian R."/>
            <person name="Grigoriev I.V."/>
            <person name="Rokhsar D."/>
        </authorList>
    </citation>
    <scope>NUCLEOTIDE SEQUENCE [LARGE SCALE GENOMIC DNA]</scope>
    <source>
        <strain evidence="12">MX1 / ATCC 50154</strain>
    </source>
</reference>
<evidence type="ECO:0000259" key="8">
    <source>
        <dbReference type="Pfam" id="PF02057"/>
    </source>
</evidence>
<evidence type="ECO:0000313" key="12">
    <source>
        <dbReference type="Proteomes" id="UP000001357"/>
    </source>
</evidence>
<keyword evidence="1" id="KW-0732">Signal</keyword>
<dbReference type="Gene3D" id="3.20.20.80">
    <property type="entry name" value="Glycosidases"/>
    <property type="match status" value="1"/>
</dbReference>
<feature type="domain" description="Glycosyl hydrolase family 59 central" evidence="9">
    <location>
        <begin position="334"/>
        <end position="447"/>
    </location>
</feature>
<feature type="domain" description="Glycosyl hydrolase family 59 C-terminal lectin" evidence="10">
    <location>
        <begin position="522"/>
        <end position="623"/>
    </location>
</feature>
<dbReference type="Gene3D" id="2.60.120.560">
    <property type="entry name" value="Exo-inulinase, domain 1"/>
    <property type="match status" value="2"/>
</dbReference>
<evidence type="ECO:0008006" key="13">
    <source>
        <dbReference type="Google" id="ProtNLM"/>
    </source>
</evidence>
<evidence type="ECO:0000256" key="7">
    <source>
        <dbReference type="PIRSR" id="PIRSR601286-50"/>
    </source>
</evidence>
<feature type="non-terminal residue" evidence="11">
    <location>
        <position position="1"/>
    </location>
</feature>
<dbReference type="Proteomes" id="UP000001357">
    <property type="component" value="Unassembled WGS sequence"/>
</dbReference>
<feature type="active site" description="Nucleophile" evidence="7">
    <location>
        <position position="220"/>
    </location>
</feature>
<dbReference type="InterPro" id="IPR035394">
    <property type="entry name" value="Glyco_hydro_59_dom"/>
</dbReference>
<keyword evidence="4" id="KW-1015">Disulfide bond</keyword>
<keyword evidence="6" id="KW-0326">Glycosidase</keyword>
<dbReference type="GO" id="GO:0005764">
    <property type="term" value="C:lysosome"/>
    <property type="evidence" value="ECO:0000318"/>
    <property type="project" value="GO_Central"/>
</dbReference>
<dbReference type="eggNOG" id="ENOG502QQ1Q">
    <property type="taxonomic scope" value="Eukaryota"/>
</dbReference>
<keyword evidence="5" id="KW-0325">Glycoprotein</keyword>
<dbReference type="RefSeq" id="XP_001745155.1">
    <property type="nucleotide sequence ID" value="XM_001745103.1"/>
</dbReference>
<accession>A9UXR4</accession>
<dbReference type="Pfam" id="PF17387">
    <property type="entry name" value="Glyco_hydro_59M"/>
    <property type="match status" value="1"/>
</dbReference>
<dbReference type="AlphaFoldDB" id="A9UXR4"/>
<evidence type="ECO:0000256" key="5">
    <source>
        <dbReference type="ARBA" id="ARBA00023180"/>
    </source>
</evidence>
<keyword evidence="3" id="KW-0443">Lipid metabolism</keyword>
<keyword evidence="2" id="KW-0378">Hydrolase</keyword>
<evidence type="ECO:0000313" key="11">
    <source>
        <dbReference type="EMBL" id="EDQ89733.1"/>
    </source>
</evidence>
<dbReference type="FunFam" id="2.60.40.1180:FF:000171">
    <property type="entry name" value="Predicted protein"/>
    <property type="match status" value="1"/>
</dbReference>
<evidence type="ECO:0000256" key="2">
    <source>
        <dbReference type="ARBA" id="ARBA00022801"/>
    </source>
</evidence>
<feature type="non-terminal residue" evidence="11">
    <location>
        <position position="624"/>
    </location>
</feature>
<dbReference type="GO" id="GO:0006683">
    <property type="term" value="P:galactosylceramide catabolic process"/>
    <property type="evidence" value="ECO:0000318"/>
    <property type="project" value="GO_Central"/>
</dbReference>
<dbReference type="PANTHER" id="PTHR15172">
    <property type="entry name" value="GALACTOCEREBROSIDASE"/>
    <property type="match status" value="1"/>
</dbReference>
<dbReference type="InterPro" id="IPR049162">
    <property type="entry name" value="GH59_C"/>
</dbReference>
<organism evidence="11 12">
    <name type="scientific">Monosiga brevicollis</name>
    <name type="common">Choanoflagellate</name>
    <dbReference type="NCBI Taxonomy" id="81824"/>
    <lineage>
        <taxon>Eukaryota</taxon>
        <taxon>Choanoflagellata</taxon>
        <taxon>Craspedida</taxon>
        <taxon>Salpingoecidae</taxon>
        <taxon>Monosiga</taxon>
    </lineage>
</organism>
<evidence type="ECO:0000259" key="9">
    <source>
        <dbReference type="Pfam" id="PF17387"/>
    </source>
</evidence>
<dbReference type="InterPro" id="IPR049161">
    <property type="entry name" value="GH59_cat"/>
</dbReference>
<dbReference type="PANTHER" id="PTHR15172:SF1">
    <property type="entry name" value="GALACTOCEREBROSIDASE"/>
    <property type="match status" value="1"/>
</dbReference>
<evidence type="ECO:0000256" key="1">
    <source>
        <dbReference type="ARBA" id="ARBA00022729"/>
    </source>
</evidence>
<dbReference type="KEGG" id="mbr:MONBRDRAFT_480"/>
<dbReference type="FunCoup" id="A9UXR4">
    <property type="interactions" value="127"/>
</dbReference>
<dbReference type="Pfam" id="PF02057">
    <property type="entry name" value="Glyco_hydro_59"/>
    <property type="match status" value="1"/>
</dbReference>
<dbReference type="SUPFAM" id="SSF51445">
    <property type="entry name" value="(Trans)glycosidases"/>
    <property type="match status" value="1"/>
</dbReference>
<dbReference type="InterPro" id="IPR001286">
    <property type="entry name" value="Glyco_hydro_59"/>
</dbReference>
<keyword evidence="12" id="KW-1185">Reference proteome</keyword>
<dbReference type="GeneID" id="5890519"/>
<evidence type="ECO:0000256" key="4">
    <source>
        <dbReference type="ARBA" id="ARBA00023157"/>
    </source>
</evidence>
<dbReference type="Pfam" id="PF21708">
    <property type="entry name" value="Glyco_hydro_59_C"/>
    <property type="match status" value="1"/>
</dbReference>
<evidence type="ECO:0000256" key="6">
    <source>
        <dbReference type="ARBA" id="ARBA00023295"/>
    </source>
</evidence>
<feature type="domain" description="Glycosyl hydrolase family 59 catalytic" evidence="8">
    <location>
        <begin position="7"/>
        <end position="295"/>
    </location>
</feature>
<dbReference type="Gene3D" id="2.60.40.1180">
    <property type="entry name" value="Golgi alpha-mannosidase II"/>
    <property type="match status" value="1"/>
</dbReference>
<dbReference type="STRING" id="81824.A9UXR4"/>
<evidence type="ECO:0000256" key="3">
    <source>
        <dbReference type="ARBA" id="ARBA00023098"/>
    </source>
</evidence>
<evidence type="ECO:0000259" key="10">
    <source>
        <dbReference type="Pfam" id="PF21708"/>
    </source>
</evidence>
<dbReference type="InterPro" id="IPR017853">
    <property type="entry name" value="GH"/>
</dbReference>
<feature type="active site" description="Proton donor/acceptor" evidence="7">
    <location>
        <position position="144"/>
    </location>
</feature>
<sequence length="624" mass="68337">GAGGIVFKGGGATTRLLVDYVEPARTQILDYLFVPNFGASLQLLKVEIGGDSQSTDGTESSHMHSPDDLDYQRGYEWWLIQEAKKRNPDIKIYGLPWAFPGWVGEGSGSPFQYPNLTANYITKWVDGAKYTYGFDVDYIGVWNERSSDSTYVQTLRKFLDEAGYNNTKIVARDGGADICDDLAKDPDYNAAVDIIGLHYPSDYSNYSTCYNLSKPIWASEESSSYDDLNGAACWGRIITSHWALSKMTASIMWNLVGSYLHGTNWYASSMMTAVEPWSGHYEVNPVIWATAHVTQFTKASSLLDPATQQPTFHKELTLPPAPQIGWMYLEDGSGSGQLPQGGFYVTLVDPESNDFTINVVKIDEDHAPCTRPSLPSFNVSEETVTFQLAANMNAPETLAVWYSNFENYTDDAPIFERQADVAVGSDGTFQLHVPIGAMYTISTIKNGPQKGSHGTPPASQPAMPLPIKDSFNAYPESQEARWWSDQIGAFEVHPATDTKHTSSIMRQMVPELPIGWSDHGSNGPSWANGIAFCIYTSGNYTLSIGGPQQATGYPDNVVASGTVPGGVSAETWYTIALETVDTKASAWVNNNSVFSGVTVRNIDTGFAGFGSNLWKAVEFDDVLV</sequence>
<dbReference type="PRINTS" id="PR00850">
    <property type="entry name" value="GLHYDRLASE59"/>
</dbReference>
<gene>
    <name evidence="11" type="ORF">MONBRDRAFT_480</name>
</gene>
<dbReference type="InterPro" id="IPR013780">
    <property type="entry name" value="Glyco_hydro_b"/>
</dbReference>
<dbReference type="OMA" id="KYPKNGW"/>
<name>A9UXR4_MONBE</name>
<dbReference type="GO" id="GO:0016020">
    <property type="term" value="C:membrane"/>
    <property type="evidence" value="ECO:0007669"/>
    <property type="project" value="GOC"/>
</dbReference>
<proteinExistence type="predicted"/>
<dbReference type="GO" id="GO:0004336">
    <property type="term" value="F:galactosylceramidase activity"/>
    <property type="evidence" value="ECO:0000318"/>
    <property type="project" value="GO_Central"/>
</dbReference>
<dbReference type="InParanoid" id="A9UXR4"/>
<protein>
    <recommendedName>
        <fullName evidence="13">Galactosylceramidase</fullName>
    </recommendedName>
</protein>
<dbReference type="EMBL" id="CH991549">
    <property type="protein sequence ID" value="EDQ89733.1"/>
    <property type="molecule type" value="Genomic_DNA"/>
</dbReference>